<dbReference type="EMBL" id="PJQL01000340">
    <property type="protein sequence ID" value="RCH96750.1"/>
    <property type="molecule type" value="Genomic_DNA"/>
</dbReference>
<accession>A0A367K3K7</accession>
<evidence type="ECO:0000259" key="1">
    <source>
        <dbReference type="PROSITE" id="PS50897"/>
    </source>
</evidence>
<name>A0A367K3K7_RHIAZ</name>
<evidence type="ECO:0000313" key="2">
    <source>
        <dbReference type="EMBL" id="RCH96750.1"/>
    </source>
</evidence>
<dbReference type="PROSITE" id="PS50897">
    <property type="entry name" value="CTLH"/>
    <property type="match status" value="1"/>
</dbReference>
<evidence type="ECO:0000313" key="3">
    <source>
        <dbReference type="Proteomes" id="UP000252139"/>
    </source>
</evidence>
<dbReference type="Pfam" id="PF10607">
    <property type="entry name" value="CTLH"/>
    <property type="match status" value="1"/>
</dbReference>
<protein>
    <submittedName>
        <fullName evidence="2">Ran-binding protein 9</fullName>
    </submittedName>
</protein>
<dbReference type="InterPro" id="IPR006594">
    <property type="entry name" value="LisH"/>
</dbReference>
<sequence length="206" mass="23961">MDLDCNLLVLDYLVHHCYGKTAKAFIENIKTLDQFAYLPSQTKHCKLNGYSIIDLINASIKDSIGQGEIHRALKVIKDHFPALLEHDELQHISFRLRCQHFIEIIRSGSEMEAILYAQKYLKPVRHEFKEQVREVTSLIAYSDPFQSQSKHLMSQQRRDKLAYEVNCAILDLHCLSDESTIEKIQRQYAVVTDELERIDIKEKKSA</sequence>
<gene>
    <name evidence="2" type="primary">RANBP9_2</name>
    <name evidence="2" type="ORF">CU097_013217</name>
</gene>
<organism evidence="2 3">
    <name type="scientific">Rhizopus azygosporus</name>
    <name type="common">Rhizopus microsporus var. azygosporus</name>
    <dbReference type="NCBI Taxonomy" id="86630"/>
    <lineage>
        <taxon>Eukaryota</taxon>
        <taxon>Fungi</taxon>
        <taxon>Fungi incertae sedis</taxon>
        <taxon>Mucoromycota</taxon>
        <taxon>Mucoromycotina</taxon>
        <taxon>Mucoromycetes</taxon>
        <taxon>Mucorales</taxon>
        <taxon>Mucorineae</taxon>
        <taxon>Rhizopodaceae</taxon>
        <taxon>Rhizopus</taxon>
    </lineage>
</organism>
<dbReference type="PANTHER" id="PTHR12864">
    <property type="entry name" value="RAN BINDING PROTEIN 9-RELATED"/>
    <property type="match status" value="1"/>
</dbReference>
<feature type="domain" description="CTLH" evidence="1">
    <location>
        <begin position="60"/>
        <end position="112"/>
    </location>
</feature>
<dbReference type="STRING" id="86630.A0A367K3K7"/>
<dbReference type="InterPro" id="IPR006595">
    <property type="entry name" value="CTLH_C"/>
</dbReference>
<dbReference type="InterPro" id="IPR024964">
    <property type="entry name" value="CTLH/CRA"/>
</dbReference>
<comment type="caution">
    <text evidence="2">The sequence shown here is derived from an EMBL/GenBank/DDBJ whole genome shotgun (WGS) entry which is preliminary data.</text>
</comment>
<reference evidence="2 3" key="1">
    <citation type="journal article" date="2018" name="G3 (Bethesda)">
        <title>Phylogenetic and Phylogenomic Definition of Rhizopus Species.</title>
        <authorList>
            <person name="Gryganskyi A.P."/>
            <person name="Golan J."/>
            <person name="Dolatabadi S."/>
            <person name="Mondo S."/>
            <person name="Robb S."/>
            <person name="Idnurm A."/>
            <person name="Muszewska A."/>
            <person name="Steczkiewicz K."/>
            <person name="Masonjones S."/>
            <person name="Liao H.L."/>
            <person name="Gajdeczka M.T."/>
            <person name="Anike F."/>
            <person name="Vuek A."/>
            <person name="Anishchenko I.M."/>
            <person name="Voigt K."/>
            <person name="de Hoog G.S."/>
            <person name="Smith M.E."/>
            <person name="Heitman J."/>
            <person name="Vilgalys R."/>
            <person name="Stajich J.E."/>
        </authorList>
    </citation>
    <scope>NUCLEOTIDE SEQUENCE [LARGE SCALE GENOMIC DNA]</scope>
    <source>
        <strain evidence="2 3">CBS 357.93</strain>
    </source>
</reference>
<dbReference type="OrthoDB" id="2415936at2759"/>
<dbReference type="InterPro" id="IPR050618">
    <property type="entry name" value="Ubq-SigPath_Reg"/>
</dbReference>
<dbReference type="SMART" id="SM00668">
    <property type="entry name" value="CTLH"/>
    <property type="match status" value="1"/>
</dbReference>
<proteinExistence type="predicted"/>
<keyword evidence="3" id="KW-1185">Reference proteome</keyword>
<dbReference type="AlphaFoldDB" id="A0A367K3K7"/>
<dbReference type="Proteomes" id="UP000252139">
    <property type="component" value="Unassembled WGS sequence"/>
</dbReference>
<dbReference type="SMART" id="SM00757">
    <property type="entry name" value="CRA"/>
    <property type="match status" value="1"/>
</dbReference>
<dbReference type="PROSITE" id="PS50896">
    <property type="entry name" value="LISH"/>
    <property type="match status" value="1"/>
</dbReference>
<dbReference type="InterPro" id="IPR013144">
    <property type="entry name" value="CRA_dom"/>
</dbReference>